<proteinExistence type="predicted"/>
<feature type="compositionally biased region" description="Basic residues" evidence="1">
    <location>
        <begin position="14"/>
        <end position="25"/>
    </location>
</feature>
<accession>A0A914MDR6</accession>
<dbReference type="AlphaFoldDB" id="A0A914MDR6"/>
<organism evidence="2 3">
    <name type="scientific">Meloidogyne incognita</name>
    <name type="common">Southern root-knot nematode worm</name>
    <name type="synonym">Oxyuris incognita</name>
    <dbReference type="NCBI Taxonomy" id="6306"/>
    <lineage>
        <taxon>Eukaryota</taxon>
        <taxon>Metazoa</taxon>
        <taxon>Ecdysozoa</taxon>
        <taxon>Nematoda</taxon>
        <taxon>Chromadorea</taxon>
        <taxon>Rhabditida</taxon>
        <taxon>Tylenchina</taxon>
        <taxon>Tylenchomorpha</taxon>
        <taxon>Tylenchoidea</taxon>
        <taxon>Meloidogynidae</taxon>
        <taxon>Meloidogyninae</taxon>
        <taxon>Meloidogyne</taxon>
        <taxon>Meloidogyne incognita group</taxon>
    </lineage>
</organism>
<evidence type="ECO:0000313" key="3">
    <source>
        <dbReference type="WBParaSite" id="Minc3s01697g25698"/>
    </source>
</evidence>
<feature type="region of interest" description="Disordered" evidence="1">
    <location>
        <begin position="1"/>
        <end position="59"/>
    </location>
</feature>
<keyword evidence="2" id="KW-1185">Reference proteome</keyword>
<dbReference type="Proteomes" id="UP000887563">
    <property type="component" value="Unplaced"/>
</dbReference>
<protein>
    <submittedName>
        <fullName evidence="3">Uncharacterized protein</fullName>
    </submittedName>
</protein>
<name>A0A914MDR6_MELIC</name>
<dbReference type="WBParaSite" id="Minc3s01697g25698">
    <property type="protein sequence ID" value="Minc3s01697g25698"/>
    <property type="gene ID" value="Minc3s01697g25698"/>
</dbReference>
<feature type="compositionally biased region" description="Basic and acidic residues" evidence="1">
    <location>
        <begin position="32"/>
        <end position="59"/>
    </location>
</feature>
<evidence type="ECO:0000313" key="2">
    <source>
        <dbReference type="Proteomes" id="UP000887563"/>
    </source>
</evidence>
<feature type="compositionally biased region" description="Low complexity" evidence="1">
    <location>
        <begin position="1"/>
        <end position="13"/>
    </location>
</feature>
<evidence type="ECO:0000256" key="1">
    <source>
        <dbReference type="SAM" id="MobiDB-lite"/>
    </source>
</evidence>
<reference evidence="3" key="1">
    <citation type="submission" date="2022-11" db="UniProtKB">
        <authorList>
            <consortium name="WormBaseParasite"/>
        </authorList>
    </citation>
    <scope>IDENTIFICATION</scope>
</reference>
<sequence>MTSKANSVSSRRNNSNRKRFRRFRRNIASNLMDERQQKQFHQHPERDRPIPSVFEEKHF</sequence>